<dbReference type="OrthoDB" id="9810636at2"/>
<reference evidence="5 6" key="2">
    <citation type="journal article" date="2002" name="Nucleic Acids Res.">
        <title>Genome sequence of Oceanobacillus iheyensis isolated from the Iheya Ridge and its unexpected adaptive capabilities to extreme environments.</title>
        <authorList>
            <person name="Takami H."/>
            <person name="Takaki Y."/>
            <person name="Uchiyama I."/>
        </authorList>
    </citation>
    <scope>NUCLEOTIDE SEQUENCE [LARGE SCALE GENOMIC DNA]</scope>
    <source>
        <strain evidence="6">DSM 14371 / CIP 107618 / JCM 11309 / KCTC 3954 / HTE831</strain>
    </source>
</reference>
<evidence type="ECO:0000259" key="4">
    <source>
        <dbReference type="Pfam" id="PF09223"/>
    </source>
</evidence>
<dbReference type="Proteomes" id="UP000000822">
    <property type="component" value="Chromosome"/>
</dbReference>
<dbReference type="SUPFAM" id="SSF50814">
    <property type="entry name" value="Lipocalins"/>
    <property type="match status" value="1"/>
</dbReference>
<dbReference type="KEGG" id="oih:OB1278"/>
<organism evidence="5 6">
    <name type="scientific">Oceanobacillus iheyensis (strain DSM 14371 / CIP 107618 / JCM 11309 / KCTC 3954 / HTE831)</name>
    <dbReference type="NCBI Taxonomy" id="221109"/>
    <lineage>
        <taxon>Bacteria</taxon>
        <taxon>Bacillati</taxon>
        <taxon>Bacillota</taxon>
        <taxon>Bacilli</taxon>
        <taxon>Bacillales</taxon>
        <taxon>Bacillaceae</taxon>
        <taxon>Oceanobacillus</taxon>
    </lineage>
</organism>
<protein>
    <submittedName>
        <fullName evidence="5">Hypothetical conserved protein</fullName>
    </submittedName>
</protein>
<dbReference type="AlphaFoldDB" id="Q8ERM3"/>
<dbReference type="Gene3D" id="2.40.128.20">
    <property type="match status" value="1"/>
</dbReference>
<keyword evidence="6" id="KW-1185">Reference proteome</keyword>
<evidence type="ECO:0000313" key="6">
    <source>
        <dbReference type="Proteomes" id="UP000000822"/>
    </source>
</evidence>
<keyword evidence="2" id="KW-0862">Zinc</keyword>
<dbReference type="HOGENOM" id="CLU_072001_0_0_9"/>
<reference evidence="5 6" key="1">
    <citation type="journal article" date="2001" name="FEMS Microbiol. Lett.">
        <title>Oceanobacillus iheyensis gen. nov., sp. nov., a deep-sea extremely halotolerant and alkaliphilic species isolated from a depth of 1050 m on the Iheya Ridge.</title>
        <authorList>
            <person name="Lu J."/>
            <person name="Nogi Y."/>
            <person name="Takami H."/>
        </authorList>
    </citation>
    <scope>NUCLEOTIDE SEQUENCE [LARGE SCALE GENOMIC DNA]</scope>
    <source>
        <strain evidence="6">DSM 14371 / CIP 107618 / JCM 11309 / KCTC 3954 / HTE831</strain>
    </source>
</reference>
<dbReference type="Pfam" id="PF09223">
    <property type="entry name" value="ZinT"/>
    <property type="match status" value="1"/>
</dbReference>
<proteinExistence type="predicted"/>
<evidence type="ECO:0000256" key="1">
    <source>
        <dbReference type="ARBA" id="ARBA00022729"/>
    </source>
</evidence>
<dbReference type="InterPro" id="IPR015304">
    <property type="entry name" value="ZinT_dom"/>
</dbReference>
<accession>Q8ERM3</accession>
<keyword evidence="1 3" id="KW-0732">Signal</keyword>
<evidence type="ECO:0000313" key="5">
    <source>
        <dbReference type="EMBL" id="BAC13234.1"/>
    </source>
</evidence>
<dbReference type="InterPro" id="IPR012674">
    <property type="entry name" value="Calycin"/>
</dbReference>
<sequence>MKKIWGKGLSVLLLSLLFITGCQSAGDNSSEDGANAEEEHNHSHEVEIGDAPENIKVEGVSDHYHTGDLIKLTAELEEDSEFDHWHWYTRNSSDDEWEAVPELDDNKFFGDAETNGQQIIAVMFNDDHEPYAQSEVIEVVIDDHGHGHSHAHDEESQQIYDGYFEDEQVEDRTLGDWEGDWQSVYPLHQNGTLDEVYAHKAEESDDMTAEEYKAYYETGYVTDVHRIVIDGNEVTFFEEEEEKTGEYQYDGYEILNYEAGNRGVRFIFKLEEETEGLPTYIQFSDHSIFPTDSGHYHLYWGDDRQALLEEVEHWPTYYPSEMSEEDIVHEMIAH</sequence>
<feature type="chain" id="PRO_5038431335" evidence="3">
    <location>
        <begin position="25"/>
        <end position="334"/>
    </location>
</feature>
<dbReference type="GO" id="GO:0008270">
    <property type="term" value="F:zinc ion binding"/>
    <property type="evidence" value="ECO:0007669"/>
    <property type="project" value="InterPro"/>
</dbReference>
<dbReference type="RefSeq" id="WP_011065681.1">
    <property type="nucleotide sequence ID" value="NC_004193.1"/>
</dbReference>
<evidence type="ECO:0000256" key="2">
    <source>
        <dbReference type="ARBA" id="ARBA00022833"/>
    </source>
</evidence>
<dbReference type="STRING" id="221109.gene:10733518"/>
<feature type="domain" description="ZinT" evidence="4">
    <location>
        <begin position="156"/>
        <end position="334"/>
    </location>
</feature>
<evidence type="ECO:0000256" key="3">
    <source>
        <dbReference type="SAM" id="SignalP"/>
    </source>
</evidence>
<dbReference type="EMBL" id="BA000028">
    <property type="protein sequence ID" value="BAC13234.1"/>
    <property type="molecule type" value="Genomic_DNA"/>
</dbReference>
<dbReference type="eggNOG" id="COG3443">
    <property type="taxonomic scope" value="Bacteria"/>
</dbReference>
<feature type="signal peptide" evidence="3">
    <location>
        <begin position="1"/>
        <end position="24"/>
    </location>
</feature>
<dbReference type="PhylomeDB" id="Q8ERM3"/>
<dbReference type="PROSITE" id="PS51257">
    <property type="entry name" value="PROKAR_LIPOPROTEIN"/>
    <property type="match status" value="1"/>
</dbReference>
<name>Q8ERM3_OCEIH</name>
<gene>
    <name evidence="5" type="ordered locus">OB1278</name>
</gene>